<dbReference type="PIRSF" id="PIRSF000137">
    <property type="entry name" value="Alcohol_oxidase"/>
    <property type="match status" value="1"/>
</dbReference>
<dbReference type="PANTHER" id="PTHR47190">
    <property type="entry name" value="DEHYDROGENASE, PUTATIVE-RELATED"/>
    <property type="match status" value="1"/>
</dbReference>
<protein>
    <recommendedName>
        <fullName evidence="4">Glucose-methanol-choline oxidoreductase N-terminal domain-containing protein</fullName>
    </recommendedName>
</protein>
<dbReference type="RefSeq" id="XP_012195085.1">
    <property type="nucleotide sequence ID" value="XM_012339695.1"/>
</dbReference>
<dbReference type="PROSITE" id="PS00624">
    <property type="entry name" value="GMC_OXRED_2"/>
    <property type="match status" value="1"/>
</dbReference>
<dbReference type="STRING" id="695850.A0A067CUH2"/>
<evidence type="ECO:0000256" key="2">
    <source>
        <dbReference type="PIRSR" id="PIRSR000137-2"/>
    </source>
</evidence>
<organism evidence="5 6">
    <name type="scientific">Saprolegnia parasitica (strain CBS 223.65)</name>
    <dbReference type="NCBI Taxonomy" id="695850"/>
    <lineage>
        <taxon>Eukaryota</taxon>
        <taxon>Sar</taxon>
        <taxon>Stramenopiles</taxon>
        <taxon>Oomycota</taxon>
        <taxon>Saprolegniomycetes</taxon>
        <taxon>Saprolegniales</taxon>
        <taxon>Saprolegniaceae</taxon>
        <taxon>Saprolegnia</taxon>
    </lineage>
</organism>
<feature type="binding site" evidence="2">
    <location>
        <position position="512"/>
    </location>
    <ligand>
        <name>FAD</name>
        <dbReference type="ChEBI" id="CHEBI:57692"/>
    </ligand>
</feature>
<dbReference type="InterPro" id="IPR007867">
    <property type="entry name" value="GMC_OxRtase_C"/>
</dbReference>
<keyword evidence="6" id="KW-1185">Reference proteome</keyword>
<dbReference type="GO" id="GO:0016614">
    <property type="term" value="F:oxidoreductase activity, acting on CH-OH group of donors"/>
    <property type="evidence" value="ECO:0007669"/>
    <property type="project" value="InterPro"/>
</dbReference>
<evidence type="ECO:0000256" key="3">
    <source>
        <dbReference type="SAM" id="SignalP"/>
    </source>
</evidence>
<dbReference type="PRINTS" id="PR00469">
    <property type="entry name" value="PNDRDTASEII"/>
</dbReference>
<dbReference type="OMA" id="LDVWNQY"/>
<keyword evidence="2" id="KW-0274">FAD</keyword>
<dbReference type="KEGG" id="spar:SPRG_01485"/>
<keyword evidence="2" id="KW-0285">Flavoprotein</keyword>
<feature type="signal peptide" evidence="3">
    <location>
        <begin position="1"/>
        <end position="21"/>
    </location>
</feature>
<dbReference type="Gene3D" id="3.30.410.10">
    <property type="entry name" value="Cholesterol Oxidase, domain 2"/>
    <property type="match status" value="1"/>
</dbReference>
<dbReference type="OrthoDB" id="413885at2759"/>
<dbReference type="Gene3D" id="3.50.50.60">
    <property type="entry name" value="FAD/NAD(P)-binding domain"/>
    <property type="match status" value="1"/>
</dbReference>
<gene>
    <name evidence="5" type="ORF">SPRG_01485</name>
</gene>
<evidence type="ECO:0000256" key="1">
    <source>
        <dbReference type="ARBA" id="ARBA00010790"/>
    </source>
</evidence>
<reference evidence="5 6" key="1">
    <citation type="journal article" date="2013" name="PLoS Genet.">
        <title>Distinctive expansion of potential virulence genes in the genome of the oomycete fish pathogen Saprolegnia parasitica.</title>
        <authorList>
            <person name="Jiang R.H."/>
            <person name="de Bruijn I."/>
            <person name="Haas B.J."/>
            <person name="Belmonte R."/>
            <person name="Lobach L."/>
            <person name="Christie J."/>
            <person name="van den Ackerveken G."/>
            <person name="Bottin A."/>
            <person name="Bulone V."/>
            <person name="Diaz-Moreno S.M."/>
            <person name="Dumas B."/>
            <person name="Fan L."/>
            <person name="Gaulin E."/>
            <person name="Govers F."/>
            <person name="Grenville-Briggs L.J."/>
            <person name="Horner N.R."/>
            <person name="Levin J.Z."/>
            <person name="Mammella M."/>
            <person name="Meijer H.J."/>
            <person name="Morris P."/>
            <person name="Nusbaum C."/>
            <person name="Oome S."/>
            <person name="Phillips A.J."/>
            <person name="van Rooyen D."/>
            <person name="Rzeszutek E."/>
            <person name="Saraiva M."/>
            <person name="Secombes C.J."/>
            <person name="Seidl M.F."/>
            <person name="Snel B."/>
            <person name="Stassen J.H."/>
            <person name="Sykes S."/>
            <person name="Tripathy S."/>
            <person name="van den Berg H."/>
            <person name="Vega-Arreguin J.C."/>
            <person name="Wawra S."/>
            <person name="Young S.K."/>
            <person name="Zeng Q."/>
            <person name="Dieguez-Uribeondo J."/>
            <person name="Russ C."/>
            <person name="Tyler B.M."/>
            <person name="van West P."/>
        </authorList>
    </citation>
    <scope>NUCLEOTIDE SEQUENCE [LARGE SCALE GENOMIC DNA]</scope>
    <source>
        <strain evidence="5 6">CBS 223.65</strain>
    </source>
</reference>
<feature type="binding site" evidence="2">
    <location>
        <position position="115"/>
    </location>
    <ligand>
        <name>FAD</name>
        <dbReference type="ChEBI" id="CHEBI:57692"/>
    </ligand>
</feature>
<accession>A0A067CUH2</accession>
<dbReference type="InterPro" id="IPR036188">
    <property type="entry name" value="FAD/NAD-bd_sf"/>
</dbReference>
<proteinExistence type="inferred from homology"/>
<dbReference type="GO" id="GO:0050660">
    <property type="term" value="F:flavin adenine dinucleotide binding"/>
    <property type="evidence" value="ECO:0007669"/>
    <property type="project" value="InterPro"/>
</dbReference>
<dbReference type="PANTHER" id="PTHR47190:SF2">
    <property type="entry name" value="CELLOBIOSE DEHYDROGENASE (AFU_ORTHOLOGUE AFUA_2G17620)"/>
    <property type="match status" value="1"/>
</dbReference>
<name>A0A067CUH2_SAPPC</name>
<feature type="chain" id="PRO_5001638112" description="Glucose-methanol-choline oxidoreductase N-terminal domain-containing protein" evidence="3">
    <location>
        <begin position="22"/>
        <end position="571"/>
    </location>
</feature>
<dbReference type="Proteomes" id="UP000030745">
    <property type="component" value="Unassembled WGS sequence"/>
</dbReference>
<dbReference type="InterPro" id="IPR053208">
    <property type="entry name" value="GMC_Oxidoreductase_CD"/>
</dbReference>
<dbReference type="SUPFAM" id="SSF54373">
    <property type="entry name" value="FAD-linked reductases, C-terminal domain"/>
    <property type="match status" value="1"/>
</dbReference>
<evidence type="ECO:0000259" key="4">
    <source>
        <dbReference type="PROSITE" id="PS00624"/>
    </source>
</evidence>
<comment type="cofactor">
    <cofactor evidence="2">
        <name>FAD</name>
        <dbReference type="ChEBI" id="CHEBI:57692"/>
    </cofactor>
</comment>
<dbReference type="GeneID" id="24124071"/>
<keyword evidence="3" id="KW-0732">Signal</keyword>
<evidence type="ECO:0000313" key="5">
    <source>
        <dbReference type="EMBL" id="KDO34349.1"/>
    </source>
</evidence>
<dbReference type="Pfam" id="PF13450">
    <property type="entry name" value="NAD_binding_8"/>
    <property type="match status" value="1"/>
</dbReference>
<dbReference type="Pfam" id="PF00732">
    <property type="entry name" value="GMC_oxred_N"/>
    <property type="match status" value="1"/>
</dbReference>
<dbReference type="SUPFAM" id="SSF51905">
    <property type="entry name" value="FAD/NAD(P)-binding domain"/>
    <property type="match status" value="1"/>
</dbReference>
<sequence length="571" mass="61279">MGNQWSYAFVLLTVVMRAVLGATYDVVVIGSGPGGLVAAEYLSRNAGISVLVLEAGGPSLAVTGGKDVPAYAQGQGLTRFDIPGEYTNLAFQRDAKYRMGKDWIASPGSLWLGKVIGGSSSLNGMLYFHTPDSYVTEASWPYAASSVHQGFAAIEKVFGWTDLPSVDGKRYAQEAYRVLTDVLTSAGYKEATAMNADAWRNKKHQTFGHPPFTIQNGLRNSPAKTFLGAAKTRPNFKLISSATASYIIQSKDGDSQPLAAGGVVVAGSAVMTPKILMQSGVGPKAQLELLKNNGTFAGVSKDPTKWVLNENVGSSIFDTHQLLMTFSRKDMVAFQQSQSPADVTKQYLLGNHSGPWAQSPPVLIGYENYQVGGRMYQFQVTTFTHGFAPGDGAKHIGVAIYLNNPISRDSGRFDKDGLYRINTAHSMYSDPRDRAALISFVDKFRKMMAAKGAAAVVPSAGVSSTDFVNNKVEGANHYGGSCYTSGDKSDSKRCADETFRVVGAKNIFVGDGSLMKEGTVNPYGFIMYSGYQAGVNVQASVLSGPKPHGKNMPHMRLPRTFEAMDDNDTAA</sequence>
<dbReference type="EMBL" id="KK583191">
    <property type="protein sequence ID" value="KDO34349.1"/>
    <property type="molecule type" value="Genomic_DNA"/>
</dbReference>
<feature type="domain" description="Glucose-methanol-choline oxidoreductase N-terminal" evidence="4">
    <location>
        <begin position="268"/>
        <end position="282"/>
    </location>
</feature>
<comment type="similarity">
    <text evidence="1">Belongs to the GMC oxidoreductase family.</text>
</comment>
<dbReference type="InterPro" id="IPR012132">
    <property type="entry name" value="GMC_OxRdtase"/>
</dbReference>
<dbReference type="InterPro" id="IPR000172">
    <property type="entry name" value="GMC_OxRdtase_N"/>
</dbReference>
<dbReference type="AlphaFoldDB" id="A0A067CUH2"/>
<dbReference type="VEuPathDB" id="FungiDB:SPRG_01485"/>
<dbReference type="Pfam" id="PF05199">
    <property type="entry name" value="GMC_oxred_C"/>
    <property type="match status" value="1"/>
</dbReference>
<evidence type="ECO:0000313" key="6">
    <source>
        <dbReference type="Proteomes" id="UP000030745"/>
    </source>
</evidence>